<gene>
    <name evidence="4" type="ORF">Hypma_004287</name>
</gene>
<dbReference type="InterPro" id="IPR045338">
    <property type="entry name" value="DUF6535"/>
</dbReference>
<dbReference type="STRING" id="39966.A0A369K1C0"/>
<feature type="transmembrane region" description="Helical" evidence="2">
    <location>
        <begin position="251"/>
        <end position="270"/>
    </location>
</feature>
<reference evidence="4" key="1">
    <citation type="submission" date="2018-04" db="EMBL/GenBank/DDBJ databases">
        <title>Whole genome sequencing of Hypsizygus marmoreus.</title>
        <authorList>
            <person name="Choi I.-G."/>
            <person name="Min B."/>
            <person name="Kim J.-G."/>
            <person name="Kim S."/>
            <person name="Oh Y.-L."/>
            <person name="Kong W.-S."/>
            <person name="Park H."/>
            <person name="Jeong J."/>
            <person name="Song E.-S."/>
        </authorList>
    </citation>
    <scope>NUCLEOTIDE SEQUENCE [LARGE SCALE GENOMIC DNA]</scope>
    <source>
        <strain evidence="4">51987-8</strain>
    </source>
</reference>
<feature type="compositionally biased region" description="Basic and acidic residues" evidence="1">
    <location>
        <begin position="21"/>
        <end position="34"/>
    </location>
</feature>
<dbReference type="Proteomes" id="UP000076154">
    <property type="component" value="Unassembled WGS sequence"/>
</dbReference>
<sequence length="560" mass="62483">MQRNASSAEKHRRRPFGPRVHLKEADLVQTDDRHLHARRTSSPEGSPSVPWSYYPPASHSDGLKGVENPGQSNPTNPIRRSRPLPPKPRNTLNGSRRRPLPSTSTTLSETHDIPFLFSSRSSQFTHIDTPDPIKDPFGAPEGIPSDAPIWKSYMDEAKGHDQNNIANWNQSMDVILIFAALFSAILTAFLIEFYHPLQPDLQQAGIDQLMIITHLLEASLTGLKNSSPLIPGVIPSDKPHVAPGAAAGVNILWFVSLTCSLGAAIGAMVIKQWLQFYMMGLSPNPYEYAHQHQYRYKALVAWHVPGIVSALPFIMLFSVGLFLVGLGLQLLQLHFAVAIASIGFMSAVLLCYFLSLVLSIIYPACPYKTSAMVLLKSLGASAWSFFQWLRCLGTSHPISHAAVVDDDEITEIRNHQPELAVSSISWLLEVSQQEEAMHNALLSVSKFSHTYDMIQKLQSCNAMEQLVQRALVPLPPLGHEFWKTLNQITSAHPVFLKFSRAKLYIRNLIAVWHHPSYLGPKRPPAISQNHEMERQAKTWEMKNLSSKSQNSRDVENISGM</sequence>
<feature type="region of interest" description="Disordered" evidence="1">
    <location>
        <begin position="1"/>
        <end position="107"/>
    </location>
</feature>
<feature type="region of interest" description="Disordered" evidence="1">
    <location>
        <begin position="540"/>
        <end position="560"/>
    </location>
</feature>
<feature type="domain" description="DUF6535" evidence="3">
    <location>
        <begin position="150"/>
        <end position="331"/>
    </location>
</feature>
<dbReference type="OrthoDB" id="3221808at2759"/>
<dbReference type="Pfam" id="PF20153">
    <property type="entry name" value="DUF6535"/>
    <property type="match status" value="1"/>
</dbReference>
<evidence type="ECO:0000256" key="1">
    <source>
        <dbReference type="SAM" id="MobiDB-lite"/>
    </source>
</evidence>
<evidence type="ECO:0000256" key="2">
    <source>
        <dbReference type="SAM" id="Phobius"/>
    </source>
</evidence>
<keyword evidence="2" id="KW-0472">Membrane</keyword>
<organism evidence="4 5">
    <name type="scientific">Hypsizygus marmoreus</name>
    <name type="common">White beech mushroom</name>
    <name type="synonym">Agaricus marmoreus</name>
    <dbReference type="NCBI Taxonomy" id="39966"/>
    <lineage>
        <taxon>Eukaryota</taxon>
        <taxon>Fungi</taxon>
        <taxon>Dikarya</taxon>
        <taxon>Basidiomycota</taxon>
        <taxon>Agaricomycotina</taxon>
        <taxon>Agaricomycetes</taxon>
        <taxon>Agaricomycetidae</taxon>
        <taxon>Agaricales</taxon>
        <taxon>Tricholomatineae</taxon>
        <taxon>Lyophyllaceae</taxon>
        <taxon>Hypsizygus</taxon>
    </lineage>
</organism>
<proteinExistence type="predicted"/>
<protein>
    <recommendedName>
        <fullName evidence="3">DUF6535 domain-containing protein</fullName>
    </recommendedName>
</protein>
<keyword evidence="2" id="KW-0812">Transmembrane</keyword>
<feature type="transmembrane region" description="Helical" evidence="2">
    <location>
        <begin position="174"/>
        <end position="194"/>
    </location>
</feature>
<accession>A0A369K1C0</accession>
<name>A0A369K1C0_HYPMA</name>
<keyword evidence="5" id="KW-1185">Reference proteome</keyword>
<feature type="transmembrane region" description="Helical" evidence="2">
    <location>
        <begin position="335"/>
        <end position="361"/>
    </location>
</feature>
<comment type="caution">
    <text evidence="4">The sequence shown here is derived from an EMBL/GenBank/DDBJ whole genome shotgun (WGS) entry which is preliminary data.</text>
</comment>
<feature type="compositionally biased region" description="Basic and acidic residues" evidence="1">
    <location>
        <begin position="550"/>
        <end position="560"/>
    </location>
</feature>
<evidence type="ECO:0000313" key="4">
    <source>
        <dbReference type="EMBL" id="RDB27382.1"/>
    </source>
</evidence>
<dbReference type="InParanoid" id="A0A369K1C0"/>
<evidence type="ECO:0000259" key="3">
    <source>
        <dbReference type="Pfam" id="PF20153"/>
    </source>
</evidence>
<dbReference type="AlphaFoldDB" id="A0A369K1C0"/>
<keyword evidence="2" id="KW-1133">Transmembrane helix</keyword>
<dbReference type="EMBL" id="LUEZ02000017">
    <property type="protein sequence ID" value="RDB27382.1"/>
    <property type="molecule type" value="Genomic_DNA"/>
</dbReference>
<feature type="compositionally biased region" description="Polar residues" evidence="1">
    <location>
        <begin position="69"/>
        <end position="78"/>
    </location>
</feature>
<feature type="transmembrane region" description="Helical" evidence="2">
    <location>
        <begin position="300"/>
        <end position="323"/>
    </location>
</feature>
<evidence type="ECO:0000313" key="5">
    <source>
        <dbReference type="Proteomes" id="UP000076154"/>
    </source>
</evidence>